<keyword evidence="11" id="KW-1185">Reference proteome</keyword>
<dbReference type="OMA" id="ENVIHKW"/>
<keyword evidence="3" id="KW-1003">Cell membrane</keyword>
<evidence type="ECO:0000313" key="11">
    <source>
        <dbReference type="Proteomes" id="UP000003163"/>
    </source>
</evidence>
<dbReference type="HOGENOM" id="CLU_041217_21_2_1"/>
<evidence type="ECO:0000256" key="7">
    <source>
        <dbReference type="ARBA" id="ARBA00023136"/>
    </source>
</evidence>
<evidence type="ECO:0000256" key="6">
    <source>
        <dbReference type="ARBA" id="ARBA00023134"/>
    </source>
</evidence>
<evidence type="ECO:0000256" key="1">
    <source>
        <dbReference type="ARBA" id="ARBA00004342"/>
    </source>
</evidence>
<comment type="caution">
    <text evidence="10">The sequence shown here is derived from an EMBL/GenBank/DDBJ whole genome shotgun (WGS) entry which is preliminary data.</text>
</comment>
<evidence type="ECO:0000256" key="3">
    <source>
        <dbReference type="ARBA" id="ARBA00022475"/>
    </source>
</evidence>
<dbReference type="PROSITE" id="PS51420">
    <property type="entry name" value="RHO"/>
    <property type="match status" value="1"/>
</dbReference>
<evidence type="ECO:0000256" key="4">
    <source>
        <dbReference type="ARBA" id="ARBA00022481"/>
    </source>
</evidence>
<dbReference type="AlphaFoldDB" id="J9D8H6"/>
<dbReference type="SMART" id="SM00174">
    <property type="entry name" value="RHO"/>
    <property type="match status" value="1"/>
</dbReference>
<keyword evidence="5" id="KW-0547">Nucleotide-binding</keyword>
<comment type="similarity">
    <text evidence="2">Belongs to the small GTPase superfamily. Rho family.</text>
</comment>
<dbReference type="InterPro" id="IPR005225">
    <property type="entry name" value="Small_GTP-bd"/>
</dbReference>
<protein>
    <submittedName>
        <fullName evidence="10">Small GTP-binding protein domain</fullName>
    </submittedName>
</protein>
<sequence>MSSQAHSKTCGKIIVVGDGGCGKTCMLEVFRNNKFPDSYVSTVIDNYIKDIVVNESVVSITIWDTAGQEEYDGVRPLAYQDTDLVFLCFTIEKKDSLENIASKWVPEVRNYSPKSVCFLVGMKADIREENNEKNLDTSQMVTYSDGIRFKEKIGALAYVETSAKRNKNINELFEEAGKYLLECRSPKRNSNKRWFFCYCC</sequence>
<keyword evidence="7" id="KW-0472">Membrane</keyword>
<dbReference type="GO" id="GO:0007264">
    <property type="term" value="P:small GTPase-mediated signal transduction"/>
    <property type="evidence" value="ECO:0007669"/>
    <property type="project" value="InterPro"/>
</dbReference>
<dbReference type="PRINTS" id="PR00449">
    <property type="entry name" value="RASTRNSFRMNG"/>
</dbReference>
<dbReference type="FunFam" id="3.40.50.300:FF:000983">
    <property type="entry name" value="Rho family GTPase"/>
    <property type="match status" value="1"/>
</dbReference>
<dbReference type="GO" id="GO:0003924">
    <property type="term" value="F:GTPase activity"/>
    <property type="evidence" value="ECO:0007669"/>
    <property type="project" value="InterPro"/>
</dbReference>
<dbReference type="SMART" id="SM00173">
    <property type="entry name" value="RAS"/>
    <property type="match status" value="1"/>
</dbReference>
<reference evidence="11" key="2">
    <citation type="submission" date="2015-07" db="EMBL/GenBank/DDBJ databases">
        <title>Contrasting host-pathogen interactions and genome evolution in two generalist and specialist microsporidian pathogens of mosquitoes.</title>
        <authorList>
            <consortium name="The Broad Institute Genomics Platform"/>
            <consortium name="The Broad Institute Genome Sequencing Center for Infectious Disease"/>
            <person name="Cuomo C.A."/>
            <person name="Sanscrainte N.D."/>
            <person name="Goldberg J.M."/>
            <person name="Heiman D."/>
            <person name="Young S."/>
            <person name="Zeng Q."/>
            <person name="Becnel J.J."/>
            <person name="Birren B.W."/>
        </authorList>
    </citation>
    <scope>NUCLEOTIDE SEQUENCE [LARGE SCALE GENOMIC DNA]</scope>
    <source>
        <strain evidence="11">USNM 41457</strain>
    </source>
</reference>
<evidence type="ECO:0000256" key="9">
    <source>
        <dbReference type="ARBA" id="ARBA00023289"/>
    </source>
</evidence>
<dbReference type="NCBIfam" id="TIGR00231">
    <property type="entry name" value="small_GTP"/>
    <property type="match status" value="1"/>
</dbReference>
<keyword evidence="4" id="KW-0488">Methylation</keyword>
<evidence type="ECO:0000256" key="5">
    <source>
        <dbReference type="ARBA" id="ARBA00022741"/>
    </source>
</evidence>
<dbReference type="OrthoDB" id="8830751at2759"/>
<proteinExistence type="inferred from homology"/>
<dbReference type="EMBL" id="AFBI03000025">
    <property type="protein sequence ID" value="EJW04046.1"/>
    <property type="molecule type" value="Genomic_DNA"/>
</dbReference>
<dbReference type="STRING" id="1003232.J9D8H6"/>
<evidence type="ECO:0000256" key="8">
    <source>
        <dbReference type="ARBA" id="ARBA00023288"/>
    </source>
</evidence>
<dbReference type="InterPro" id="IPR001806">
    <property type="entry name" value="Small_GTPase"/>
</dbReference>
<keyword evidence="9" id="KW-0636">Prenylation</keyword>
<dbReference type="InterPro" id="IPR027417">
    <property type="entry name" value="P-loop_NTPase"/>
</dbReference>
<name>J9D8H6_EDHAE</name>
<gene>
    <name evidence="10" type="ORF">EDEG_01680</name>
</gene>
<dbReference type="PROSITE" id="PS51419">
    <property type="entry name" value="RAB"/>
    <property type="match status" value="1"/>
</dbReference>
<dbReference type="CDD" id="cd00157">
    <property type="entry name" value="Rho"/>
    <property type="match status" value="1"/>
</dbReference>
<dbReference type="GO" id="GO:0005525">
    <property type="term" value="F:GTP binding"/>
    <property type="evidence" value="ECO:0007669"/>
    <property type="project" value="UniProtKB-KW"/>
</dbReference>
<evidence type="ECO:0000256" key="2">
    <source>
        <dbReference type="ARBA" id="ARBA00010142"/>
    </source>
</evidence>
<dbReference type="SMART" id="SM00175">
    <property type="entry name" value="RAB"/>
    <property type="match status" value="1"/>
</dbReference>
<dbReference type="PROSITE" id="PS51421">
    <property type="entry name" value="RAS"/>
    <property type="match status" value="1"/>
</dbReference>
<keyword evidence="6" id="KW-0342">GTP-binding</keyword>
<dbReference type="PANTHER" id="PTHR24072">
    <property type="entry name" value="RHO FAMILY GTPASE"/>
    <property type="match status" value="1"/>
</dbReference>
<keyword evidence="8" id="KW-0449">Lipoprotein</keyword>
<dbReference type="SUPFAM" id="SSF52540">
    <property type="entry name" value="P-loop containing nucleoside triphosphate hydrolases"/>
    <property type="match status" value="1"/>
</dbReference>
<dbReference type="GO" id="GO:0005886">
    <property type="term" value="C:plasma membrane"/>
    <property type="evidence" value="ECO:0007669"/>
    <property type="project" value="UniProtKB-SubCell"/>
</dbReference>
<comment type="subcellular location">
    <subcellularLocation>
        <location evidence="1">Cell membrane</location>
        <topology evidence="1">Lipid-anchor</topology>
        <orientation evidence="1">Cytoplasmic side</orientation>
    </subcellularLocation>
</comment>
<dbReference type="FunCoup" id="J9D8H6">
    <property type="interactions" value="282"/>
</dbReference>
<dbReference type="Pfam" id="PF00071">
    <property type="entry name" value="Ras"/>
    <property type="match status" value="1"/>
</dbReference>
<accession>J9D8H6</accession>
<evidence type="ECO:0000313" key="10">
    <source>
        <dbReference type="EMBL" id="EJW04046.1"/>
    </source>
</evidence>
<reference evidence="10 11" key="1">
    <citation type="submission" date="2011-08" db="EMBL/GenBank/DDBJ databases">
        <authorList>
            <person name="Liu Z.J."/>
            <person name="Shi F.L."/>
            <person name="Lu J.Q."/>
            <person name="Li M."/>
            <person name="Wang Z.L."/>
        </authorList>
    </citation>
    <scope>NUCLEOTIDE SEQUENCE [LARGE SCALE GENOMIC DNA]</scope>
    <source>
        <strain evidence="10 11">USNM 41457</strain>
    </source>
</reference>
<dbReference type="Gene3D" id="3.40.50.300">
    <property type="entry name" value="P-loop containing nucleotide triphosphate hydrolases"/>
    <property type="match status" value="1"/>
</dbReference>
<organism evidence="10 11">
    <name type="scientific">Edhazardia aedis (strain USNM 41457)</name>
    <name type="common">Microsporidian parasite</name>
    <dbReference type="NCBI Taxonomy" id="1003232"/>
    <lineage>
        <taxon>Eukaryota</taxon>
        <taxon>Fungi</taxon>
        <taxon>Fungi incertae sedis</taxon>
        <taxon>Microsporidia</taxon>
        <taxon>Edhazardia</taxon>
    </lineage>
</organism>
<dbReference type="VEuPathDB" id="MicrosporidiaDB:EDEG_01680"/>
<dbReference type="InParanoid" id="J9D8H6"/>
<dbReference type="InterPro" id="IPR003578">
    <property type="entry name" value="Small_GTPase_Rho"/>
</dbReference>
<dbReference type="Proteomes" id="UP000003163">
    <property type="component" value="Unassembled WGS sequence"/>
</dbReference>